<dbReference type="PROSITE" id="PS51257">
    <property type="entry name" value="PROKAR_LIPOPROTEIN"/>
    <property type="match status" value="1"/>
</dbReference>
<dbReference type="RefSeq" id="WP_108170588.1">
    <property type="nucleotide sequence ID" value="NZ_QBKQ01000001.1"/>
</dbReference>
<dbReference type="OrthoDB" id="1398031at2"/>
<comment type="caution">
    <text evidence="1">The sequence shown here is derived from an EMBL/GenBank/DDBJ whole genome shotgun (WGS) entry which is preliminary data.</text>
</comment>
<sequence length="451" mass="52056">MYKKFYLPVLVAVTLFLSSCQKEDVDPQNDYSIKSDSDFELIEQYPNGWIKKAETNTNLNSGSWVTEEFEYFENGYIKSAKLYRIDPNYHKYMEVSRSEDNKPLWSKYYTPTGDLWFETEYENGLPTVKKVYSEEGTAVHNFEDGELISVEFTSADNSRTVTTTYDAAANKRNVIITSEGEIVLDEEYPYQEQVGTGFYTNTNVPVANPFSEAETIYRDKNWGHSLLSTGDWEAEADPLEDLMYPYRLPDFFNENGRGFDTKLAVSSNLYQSIIEQYPVTENEIFLAGGYDLDGFDEFSPLFIMSDSLAKVKAEDPEFFELKYGQELISKVHYGKTFLVVGAIRNLPTTDEAASRIKNIAEKRLNELRGNTFTMMKDNKIDLVQSEFNSLTDEELEILDKVWFEVKFFSNLREHRNGMLIESEADYKGAINAINEADPEVMVLEYHLMLRY</sequence>
<dbReference type="Proteomes" id="UP000244174">
    <property type="component" value="Unassembled WGS sequence"/>
</dbReference>
<evidence type="ECO:0000313" key="1">
    <source>
        <dbReference type="EMBL" id="PTX44652.1"/>
    </source>
</evidence>
<organism evidence="1 2">
    <name type="scientific">Christiangramia gaetbulicola</name>
    <dbReference type="NCBI Taxonomy" id="703340"/>
    <lineage>
        <taxon>Bacteria</taxon>
        <taxon>Pseudomonadati</taxon>
        <taxon>Bacteroidota</taxon>
        <taxon>Flavobacteriia</taxon>
        <taxon>Flavobacteriales</taxon>
        <taxon>Flavobacteriaceae</taxon>
        <taxon>Christiangramia</taxon>
    </lineage>
</organism>
<keyword evidence="2" id="KW-1185">Reference proteome</keyword>
<evidence type="ECO:0000313" key="2">
    <source>
        <dbReference type="Proteomes" id="UP000244174"/>
    </source>
</evidence>
<reference evidence="1 2" key="1">
    <citation type="submission" date="2018-04" db="EMBL/GenBank/DDBJ databases">
        <title>Genomic Encyclopedia of Archaeal and Bacterial Type Strains, Phase II (KMG-II): from individual species to whole genera.</title>
        <authorList>
            <person name="Goeker M."/>
        </authorList>
    </citation>
    <scope>NUCLEOTIDE SEQUENCE [LARGE SCALE GENOMIC DNA]</scope>
    <source>
        <strain evidence="1 2">DSM 23082</strain>
    </source>
</reference>
<protein>
    <submittedName>
        <fullName evidence="1">Uncharacterized protein</fullName>
    </submittedName>
</protein>
<name>A0A2T6ALG0_9FLAO</name>
<dbReference type="EMBL" id="QBKQ01000001">
    <property type="protein sequence ID" value="PTX44652.1"/>
    <property type="molecule type" value="Genomic_DNA"/>
</dbReference>
<proteinExistence type="predicted"/>
<gene>
    <name evidence="1" type="ORF">C8P64_0634</name>
</gene>
<accession>A0A2T6ALG0</accession>
<dbReference type="AlphaFoldDB" id="A0A2T6ALG0"/>